<keyword evidence="2 4" id="KW-0863">Zinc-finger</keyword>
<evidence type="ECO:0000256" key="1">
    <source>
        <dbReference type="ARBA" id="ARBA00022723"/>
    </source>
</evidence>
<keyword evidence="9" id="KW-1185">Reference proteome</keyword>
<dbReference type="Gene3D" id="3.30.40.10">
    <property type="entry name" value="Zinc/RING finger domain, C3HC4 (zinc finger)"/>
    <property type="match status" value="1"/>
</dbReference>
<dbReference type="Proteomes" id="UP000663873">
    <property type="component" value="Unassembled WGS sequence"/>
</dbReference>
<accession>A0A819VDM5</accession>
<feature type="compositionally biased region" description="Polar residues" evidence="5">
    <location>
        <begin position="31"/>
        <end position="54"/>
    </location>
</feature>
<feature type="region of interest" description="Disordered" evidence="5">
    <location>
        <begin position="1"/>
        <end position="128"/>
    </location>
</feature>
<dbReference type="Pfam" id="PF13639">
    <property type="entry name" value="zf-RING_2"/>
    <property type="match status" value="1"/>
</dbReference>
<evidence type="ECO:0000313" key="7">
    <source>
        <dbReference type="EMBL" id="CAF3289198.1"/>
    </source>
</evidence>
<dbReference type="AlphaFoldDB" id="A0A819VDM5"/>
<dbReference type="GO" id="GO:0008270">
    <property type="term" value="F:zinc ion binding"/>
    <property type="evidence" value="ECO:0007669"/>
    <property type="project" value="UniProtKB-KW"/>
</dbReference>
<reference evidence="8" key="1">
    <citation type="submission" date="2021-02" db="EMBL/GenBank/DDBJ databases">
        <authorList>
            <person name="Nowell W R."/>
        </authorList>
    </citation>
    <scope>NUCLEOTIDE SEQUENCE</scope>
</reference>
<dbReference type="InterPro" id="IPR013083">
    <property type="entry name" value="Znf_RING/FYVE/PHD"/>
</dbReference>
<proteinExistence type="predicted"/>
<comment type="caution">
    <text evidence="8">The sequence shown here is derived from an EMBL/GenBank/DDBJ whole genome shotgun (WGS) entry which is preliminary data.</text>
</comment>
<feature type="compositionally biased region" description="Polar residues" evidence="5">
    <location>
        <begin position="1"/>
        <end position="10"/>
    </location>
</feature>
<feature type="compositionally biased region" description="Polar residues" evidence="5">
    <location>
        <begin position="98"/>
        <end position="108"/>
    </location>
</feature>
<dbReference type="PANTHER" id="PTHR45931">
    <property type="entry name" value="SI:CH211-59O9.10"/>
    <property type="match status" value="1"/>
</dbReference>
<dbReference type="EMBL" id="CAJNXB010002961">
    <property type="protein sequence ID" value="CAF3289198.1"/>
    <property type="molecule type" value="Genomic_DNA"/>
</dbReference>
<dbReference type="InterPro" id="IPR051834">
    <property type="entry name" value="RING_finger_E3_ligase"/>
</dbReference>
<dbReference type="InterPro" id="IPR001841">
    <property type="entry name" value="Znf_RING"/>
</dbReference>
<evidence type="ECO:0000313" key="9">
    <source>
        <dbReference type="Proteomes" id="UP000663873"/>
    </source>
</evidence>
<evidence type="ECO:0000256" key="4">
    <source>
        <dbReference type="PROSITE-ProRule" id="PRU00175"/>
    </source>
</evidence>
<keyword evidence="1" id="KW-0479">Metal-binding</keyword>
<feature type="domain" description="RING-type" evidence="6">
    <location>
        <begin position="408"/>
        <end position="449"/>
    </location>
</feature>
<gene>
    <name evidence="7" type="ORF">TIS948_LOCUS17410</name>
    <name evidence="8" type="ORF">UJA718_LOCUS704</name>
</gene>
<evidence type="ECO:0000256" key="5">
    <source>
        <dbReference type="SAM" id="MobiDB-lite"/>
    </source>
</evidence>
<evidence type="ECO:0000259" key="6">
    <source>
        <dbReference type="PROSITE" id="PS50089"/>
    </source>
</evidence>
<keyword evidence="3" id="KW-0862">Zinc</keyword>
<organism evidence="8 9">
    <name type="scientific">Rotaria socialis</name>
    <dbReference type="NCBI Taxonomy" id="392032"/>
    <lineage>
        <taxon>Eukaryota</taxon>
        <taxon>Metazoa</taxon>
        <taxon>Spiralia</taxon>
        <taxon>Gnathifera</taxon>
        <taxon>Rotifera</taxon>
        <taxon>Eurotatoria</taxon>
        <taxon>Bdelloidea</taxon>
        <taxon>Philodinida</taxon>
        <taxon>Philodinidae</taxon>
        <taxon>Rotaria</taxon>
    </lineage>
</organism>
<dbReference type="PANTHER" id="PTHR45931:SF3">
    <property type="entry name" value="RING ZINC FINGER-CONTAINING PROTEIN"/>
    <property type="match status" value="1"/>
</dbReference>
<dbReference type="GO" id="GO:0061630">
    <property type="term" value="F:ubiquitin protein ligase activity"/>
    <property type="evidence" value="ECO:0007669"/>
    <property type="project" value="TreeGrafter"/>
</dbReference>
<dbReference type="PROSITE" id="PS50089">
    <property type="entry name" value="ZF_RING_2"/>
    <property type="match status" value="1"/>
</dbReference>
<feature type="compositionally biased region" description="Pro residues" evidence="5">
    <location>
        <begin position="65"/>
        <end position="76"/>
    </location>
</feature>
<dbReference type="SUPFAM" id="SSF57850">
    <property type="entry name" value="RING/U-box"/>
    <property type="match status" value="1"/>
</dbReference>
<evidence type="ECO:0000313" key="8">
    <source>
        <dbReference type="EMBL" id="CAF4107534.1"/>
    </source>
</evidence>
<dbReference type="OrthoDB" id="21204at2759"/>
<dbReference type="GO" id="GO:0005634">
    <property type="term" value="C:nucleus"/>
    <property type="evidence" value="ECO:0007669"/>
    <property type="project" value="TreeGrafter"/>
</dbReference>
<dbReference type="SMART" id="SM00184">
    <property type="entry name" value="RING"/>
    <property type="match status" value="1"/>
</dbReference>
<dbReference type="EMBL" id="CAJOBP010000038">
    <property type="protein sequence ID" value="CAF4107534.1"/>
    <property type="molecule type" value="Genomic_DNA"/>
</dbReference>
<protein>
    <recommendedName>
        <fullName evidence="6">RING-type domain-containing protein</fullName>
    </recommendedName>
</protein>
<evidence type="ECO:0000256" key="2">
    <source>
        <dbReference type="ARBA" id="ARBA00022771"/>
    </source>
</evidence>
<evidence type="ECO:0000256" key="3">
    <source>
        <dbReference type="ARBA" id="ARBA00022833"/>
    </source>
</evidence>
<name>A0A819VDM5_9BILA</name>
<dbReference type="Proteomes" id="UP000663825">
    <property type="component" value="Unassembled WGS sequence"/>
</dbReference>
<dbReference type="GO" id="GO:0006511">
    <property type="term" value="P:ubiquitin-dependent protein catabolic process"/>
    <property type="evidence" value="ECO:0007669"/>
    <property type="project" value="TreeGrafter"/>
</dbReference>
<sequence>MPSVPPTSIGTRKRTRSTNISESNHDHQHVAASSTILPPATSISHSLHATNTVAVNAPPKRQRNNPPPTGPPPPVAPRTAYSLRNRSLTPDPRHPSTRFPSVQTTSPSRAANRPRYNLRPRRPQSQIRLPQVSTTQPIITPRRNHPVIPPINQTIAPASSSANLNQSSLLTFQTATTTTTTTTASPPLLPLSPLPLISIPPVIPPIPHSTPHVIQPRQYRLVYISDDDDDPQATATVVNTTFDLVTDDEDEDFIRSQFATRHRTTRSTSGVAPNTRFRTITAVPTSAVSTSSSSSSSSTSTSTTINTQDFINGVAYVRLNRAIEIVIDSIQSLEGAVSSFDQLVFGLIYGRLGTRAESDSIEGMIRLSRILSLNLPSRLSQTEIDALPKIIFATKTSETSSILLVEKCPICLSEFNDQETINKLHCTHLFHLQCISTWLSENDSCPTCRRKVMGD</sequence>